<evidence type="ECO:0000313" key="2">
    <source>
        <dbReference type="EMBL" id="POS01126.1"/>
    </source>
</evidence>
<evidence type="ECO:0000256" key="1">
    <source>
        <dbReference type="SAM" id="Phobius"/>
    </source>
</evidence>
<dbReference type="Proteomes" id="UP000237056">
    <property type="component" value="Unassembled WGS sequence"/>
</dbReference>
<accession>A0A2S4N618</accession>
<sequence length="64" mass="7447">MKKRHQQKLVVLSIVLLVLFNLPIVLLFDISSGIVGIPIVYVYLFSVWLVSILLSFYIVKKYHE</sequence>
<evidence type="ECO:0000313" key="3">
    <source>
        <dbReference type="Proteomes" id="UP000237056"/>
    </source>
</evidence>
<reference evidence="2 3" key="1">
    <citation type="submission" date="2018-01" db="EMBL/GenBank/DDBJ databases">
        <title>Genomic Encyclopedia of Type Strains, Phase I: the one thousand microbial genomes (KMG-I) project.</title>
        <authorList>
            <person name="Goeker M."/>
        </authorList>
    </citation>
    <scope>NUCLEOTIDE SEQUENCE [LARGE SCALE GENOMIC DNA]</scope>
    <source>
        <strain evidence="2 3">DSM 17960</strain>
    </source>
</reference>
<dbReference type="OrthoDB" id="1274170at2"/>
<dbReference type="AlphaFoldDB" id="A0A2S4N618"/>
<keyword evidence="1" id="KW-0472">Membrane</keyword>
<gene>
    <name evidence="2" type="ORF">Q361_1135</name>
</gene>
<feature type="transmembrane region" description="Helical" evidence="1">
    <location>
        <begin position="9"/>
        <end position="28"/>
    </location>
</feature>
<organism evidence="2 3">
    <name type="scientific">Flavobacterium croceum DSM 17960</name>
    <dbReference type="NCBI Taxonomy" id="1121886"/>
    <lineage>
        <taxon>Bacteria</taxon>
        <taxon>Pseudomonadati</taxon>
        <taxon>Bacteroidota</taxon>
        <taxon>Flavobacteriia</taxon>
        <taxon>Flavobacteriales</taxon>
        <taxon>Flavobacteriaceae</taxon>
        <taxon>Flavobacterium</taxon>
    </lineage>
</organism>
<feature type="transmembrane region" description="Helical" evidence="1">
    <location>
        <begin position="40"/>
        <end position="59"/>
    </location>
</feature>
<proteinExistence type="predicted"/>
<name>A0A2S4N618_9FLAO</name>
<dbReference type="RefSeq" id="WP_103726617.1">
    <property type="nucleotide sequence ID" value="NZ_PQNY01000013.1"/>
</dbReference>
<comment type="caution">
    <text evidence="2">The sequence shown here is derived from an EMBL/GenBank/DDBJ whole genome shotgun (WGS) entry which is preliminary data.</text>
</comment>
<keyword evidence="1" id="KW-0812">Transmembrane</keyword>
<keyword evidence="1" id="KW-1133">Transmembrane helix</keyword>
<dbReference type="EMBL" id="PQNY01000013">
    <property type="protein sequence ID" value="POS01126.1"/>
    <property type="molecule type" value="Genomic_DNA"/>
</dbReference>
<protein>
    <submittedName>
        <fullName evidence="2">Uncharacterized protein</fullName>
    </submittedName>
</protein>
<keyword evidence="3" id="KW-1185">Reference proteome</keyword>